<dbReference type="FunFam" id="1.20.1050.10:FF:000017">
    <property type="entry name" value="Maleylacetoacetate isomerase"/>
    <property type="match status" value="1"/>
</dbReference>
<dbReference type="InterPro" id="IPR036282">
    <property type="entry name" value="Glutathione-S-Trfase_C_sf"/>
</dbReference>
<dbReference type="InterPro" id="IPR036249">
    <property type="entry name" value="Thioredoxin-like_sf"/>
</dbReference>
<dbReference type="SFLD" id="SFLDS00019">
    <property type="entry name" value="Glutathione_Transferase_(cytos"/>
    <property type="match status" value="1"/>
</dbReference>
<dbReference type="InterPro" id="IPR040079">
    <property type="entry name" value="Glutathione_S-Trfase"/>
</dbReference>
<dbReference type="CDD" id="cd03042">
    <property type="entry name" value="GST_N_Zeta"/>
    <property type="match status" value="1"/>
</dbReference>
<comment type="caution">
    <text evidence="4">The sequence shown here is derived from an EMBL/GenBank/DDBJ whole genome shotgun (WGS) entry which is preliminary data.</text>
</comment>
<dbReference type="PANTHER" id="PTHR42673">
    <property type="entry name" value="MALEYLACETOACETATE ISOMERASE"/>
    <property type="match status" value="1"/>
</dbReference>
<dbReference type="Gene3D" id="3.40.30.10">
    <property type="entry name" value="Glutaredoxin"/>
    <property type="match status" value="1"/>
</dbReference>
<feature type="domain" description="GST C-terminal" evidence="3">
    <location>
        <begin position="87"/>
        <end position="215"/>
    </location>
</feature>
<dbReference type="NCBIfam" id="TIGR01262">
    <property type="entry name" value="maiA"/>
    <property type="match status" value="1"/>
</dbReference>
<dbReference type="CDD" id="cd03191">
    <property type="entry name" value="GST_C_Zeta"/>
    <property type="match status" value="1"/>
</dbReference>
<dbReference type="EMBL" id="JACCEM010000002">
    <property type="protein sequence ID" value="NYT48389.1"/>
    <property type="molecule type" value="Genomic_DNA"/>
</dbReference>
<sequence length="215" mass="23799">MKLYGYFRSSAAYRVRIALSLKNIAYESVSVHLLKDGGQQHSESYQALNPTELVPTLVDGDLAVGQSMAILEYLEETRPEPALLPADAQGRARVRAIAQTIACDVHPLNNLRVLKYLKHTLGVDEEAKNAWYRHWIQTGLTAVEAMLARSDQTGRFCHGDQPGMADACLVPQLFNARRFNCDESAFPTIVRIDAACAELEAFQRAAPSRQPDAEA</sequence>
<evidence type="ECO:0000259" key="2">
    <source>
        <dbReference type="PROSITE" id="PS50404"/>
    </source>
</evidence>
<evidence type="ECO:0000256" key="1">
    <source>
        <dbReference type="ARBA" id="ARBA00010007"/>
    </source>
</evidence>
<dbReference type="SFLD" id="SFLDG00358">
    <property type="entry name" value="Main_(cytGST)"/>
    <property type="match status" value="1"/>
</dbReference>
<dbReference type="InterPro" id="IPR034333">
    <property type="entry name" value="GST_Zeta_N"/>
</dbReference>
<evidence type="ECO:0000259" key="3">
    <source>
        <dbReference type="PROSITE" id="PS50405"/>
    </source>
</evidence>
<gene>
    <name evidence="4" type="primary">maiA</name>
    <name evidence="4" type="ORF">H0A72_03605</name>
</gene>
<dbReference type="GO" id="GO:0016034">
    <property type="term" value="F:maleylacetoacetate isomerase activity"/>
    <property type="evidence" value="ECO:0007669"/>
    <property type="project" value="UniProtKB-EC"/>
</dbReference>
<dbReference type="PANTHER" id="PTHR42673:SF21">
    <property type="entry name" value="GLUTATHIONE S-TRANSFERASE YFCF"/>
    <property type="match status" value="1"/>
</dbReference>
<dbReference type="InterPro" id="IPR004045">
    <property type="entry name" value="Glutathione_S-Trfase_N"/>
</dbReference>
<dbReference type="SUPFAM" id="SSF52833">
    <property type="entry name" value="Thioredoxin-like"/>
    <property type="match status" value="1"/>
</dbReference>
<dbReference type="SUPFAM" id="SSF47616">
    <property type="entry name" value="GST C-terminal domain-like"/>
    <property type="match status" value="1"/>
</dbReference>
<dbReference type="InterPro" id="IPR034330">
    <property type="entry name" value="GST_Zeta_C"/>
</dbReference>
<organism evidence="4 5">
    <name type="scientific">Parapusillimonas granuli</name>
    <dbReference type="NCBI Taxonomy" id="380911"/>
    <lineage>
        <taxon>Bacteria</taxon>
        <taxon>Pseudomonadati</taxon>
        <taxon>Pseudomonadota</taxon>
        <taxon>Betaproteobacteria</taxon>
        <taxon>Burkholderiales</taxon>
        <taxon>Alcaligenaceae</taxon>
        <taxon>Parapusillimonas</taxon>
    </lineage>
</organism>
<reference evidence="4 5" key="1">
    <citation type="submission" date="2020-07" db="EMBL/GenBank/DDBJ databases">
        <title>Taxonomic revisions and descriptions of new bacterial species based on genomic comparisons in the high-G+C-content subgroup of the family Alcaligenaceae.</title>
        <authorList>
            <person name="Szabo A."/>
            <person name="Felfoldi T."/>
        </authorList>
    </citation>
    <scope>NUCLEOTIDE SEQUENCE [LARGE SCALE GENOMIC DNA]</scope>
    <source>
        <strain evidence="4 5">LMG 24012</strain>
    </source>
</reference>
<proteinExistence type="inferred from homology"/>
<dbReference type="EC" id="5.2.1.2" evidence="4"/>
<dbReference type="GO" id="GO:0006559">
    <property type="term" value="P:L-phenylalanine catabolic process"/>
    <property type="evidence" value="ECO:0007669"/>
    <property type="project" value="TreeGrafter"/>
</dbReference>
<dbReference type="Gene3D" id="1.20.1050.10">
    <property type="match status" value="1"/>
</dbReference>
<evidence type="ECO:0000313" key="4">
    <source>
        <dbReference type="EMBL" id="NYT48389.1"/>
    </source>
</evidence>
<protein>
    <submittedName>
        <fullName evidence="4">Maleylacetoacetate isomerase</fullName>
        <ecNumber evidence="4">5.2.1.2</ecNumber>
    </submittedName>
</protein>
<dbReference type="InterPro" id="IPR005955">
    <property type="entry name" value="GST_Zeta"/>
</dbReference>
<dbReference type="GO" id="GO:0005737">
    <property type="term" value="C:cytoplasm"/>
    <property type="evidence" value="ECO:0007669"/>
    <property type="project" value="InterPro"/>
</dbReference>
<dbReference type="InterPro" id="IPR010987">
    <property type="entry name" value="Glutathione-S-Trfase_C-like"/>
</dbReference>
<dbReference type="PROSITE" id="PS50404">
    <property type="entry name" value="GST_NTER"/>
    <property type="match status" value="1"/>
</dbReference>
<dbReference type="AlphaFoldDB" id="A0A853FW87"/>
<dbReference type="GO" id="GO:0004364">
    <property type="term" value="F:glutathione transferase activity"/>
    <property type="evidence" value="ECO:0007669"/>
    <property type="project" value="TreeGrafter"/>
</dbReference>
<accession>A0A853FW87</accession>
<name>A0A853FW87_9BURK</name>
<dbReference type="RefSeq" id="WP_180153704.1">
    <property type="nucleotide sequence ID" value="NZ_JACCEM010000002.1"/>
</dbReference>
<dbReference type="Proteomes" id="UP000559809">
    <property type="component" value="Unassembled WGS sequence"/>
</dbReference>
<feature type="domain" description="GST N-terminal" evidence="2">
    <location>
        <begin position="1"/>
        <end position="82"/>
    </location>
</feature>
<dbReference type="Pfam" id="PF13417">
    <property type="entry name" value="GST_N_3"/>
    <property type="match status" value="1"/>
</dbReference>
<comment type="similarity">
    <text evidence="1">Belongs to the GST superfamily. Zeta family.</text>
</comment>
<dbReference type="GO" id="GO:0006749">
    <property type="term" value="P:glutathione metabolic process"/>
    <property type="evidence" value="ECO:0007669"/>
    <property type="project" value="TreeGrafter"/>
</dbReference>
<keyword evidence="4" id="KW-0413">Isomerase</keyword>
<evidence type="ECO:0000313" key="5">
    <source>
        <dbReference type="Proteomes" id="UP000559809"/>
    </source>
</evidence>
<keyword evidence="5" id="KW-1185">Reference proteome</keyword>
<dbReference type="PROSITE" id="PS50405">
    <property type="entry name" value="GST_CTER"/>
    <property type="match status" value="1"/>
</dbReference>